<dbReference type="AlphaFoldDB" id="A0A1N6HCA9"/>
<feature type="transmembrane region" description="Helical" evidence="1">
    <location>
        <begin position="149"/>
        <end position="167"/>
    </location>
</feature>
<keyword evidence="1" id="KW-1133">Transmembrane helix</keyword>
<dbReference type="Proteomes" id="UP000185207">
    <property type="component" value="Unassembled WGS sequence"/>
</dbReference>
<feature type="transmembrane region" description="Helical" evidence="1">
    <location>
        <begin position="179"/>
        <end position="198"/>
    </location>
</feature>
<evidence type="ECO:0000313" key="3">
    <source>
        <dbReference type="Proteomes" id="UP000185207"/>
    </source>
</evidence>
<proteinExistence type="predicted"/>
<organism evidence="2 3">
    <name type="scientific">Epilithonimonas zeae</name>
    <dbReference type="NCBI Taxonomy" id="1416779"/>
    <lineage>
        <taxon>Bacteria</taxon>
        <taxon>Pseudomonadati</taxon>
        <taxon>Bacteroidota</taxon>
        <taxon>Flavobacteriia</taxon>
        <taxon>Flavobacteriales</taxon>
        <taxon>Weeksellaceae</taxon>
        <taxon>Chryseobacterium group</taxon>
        <taxon>Epilithonimonas</taxon>
    </lineage>
</organism>
<sequence length="455" mass="52651">MNKELWEEILQFDFDDPPSEYGFTTRLANENFWTEAFTELAILEYKKFMYLAATSEMMVSPSEIVDTVWHQHLIFTQSYQNFCTLIGKQIQHIPSTHNRAEFDKFSQAKERTQKLYFDIFGEQPKSIWDYHGMFDSLNLDKARFKIRTFLVFGILSFIALVVPFYFLLKPVYIEINNPYFVVGFISLSILTFAGLEFYNRIKLKNITKGFDKNSFIYQLEPYELVYLKTQRLDNIINGTVNELIDRNIIFINPDKTIDLLKSKKVNSQKELQVIITLEELGRTHYTALLRQLMNKPIFSNTAKWADAFQKYIIKSKKFGNLFYINFVILSILLMLGSIRLITGILREKPVFQILMITVILIVLIIYYLNKLTKLFSTKTIPDLYKTEILPTRQTEDDWQWQYFLVGSAVLTATFIPVISYTEKNNYFGNDSGSSSSCGSSCGSSCSSCGGCGGGD</sequence>
<keyword evidence="3" id="KW-1185">Reference proteome</keyword>
<keyword evidence="1" id="KW-0812">Transmembrane</keyword>
<feature type="transmembrane region" description="Helical" evidence="1">
    <location>
        <begin position="321"/>
        <end position="344"/>
    </location>
</feature>
<feature type="transmembrane region" description="Helical" evidence="1">
    <location>
        <begin position="350"/>
        <end position="368"/>
    </location>
</feature>
<evidence type="ECO:0000256" key="1">
    <source>
        <dbReference type="SAM" id="Phobius"/>
    </source>
</evidence>
<protein>
    <recommendedName>
        <fullName evidence="4">DUF1399 domain-containing protein</fullName>
    </recommendedName>
</protein>
<evidence type="ECO:0008006" key="4">
    <source>
        <dbReference type="Google" id="ProtNLM"/>
    </source>
</evidence>
<evidence type="ECO:0000313" key="2">
    <source>
        <dbReference type="EMBL" id="SIO17327.1"/>
    </source>
</evidence>
<dbReference type="EMBL" id="FSRK01000001">
    <property type="protein sequence ID" value="SIO17327.1"/>
    <property type="molecule type" value="Genomic_DNA"/>
</dbReference>
<name>A0A1N6HCA9_9FLAO</name>
<dbReference type="RefSeq" id="WP_074235437.1">
    <property type="nucleotide sequence ID" value="NZ_FSRK01000001.1"/>
</dbReference>
<keyword evidence="1" id="KW-0472">Membrane</keyword>
<gene>
    <name evidence="2" type="ORF">SAMN05444409_2377</name>
</gene>
<accession>A0A1N6HCA9</accession>
<feature type="transmembrane region" description="Helical" evidence="1">
    <location>
        <begin position="402"/>
        <end position="421"/>
    </location>
</feature>
<dbReference type="STRING" id="1416779.SAMN05444409_2377"/>
<reference evidence="3" key="1">
    <citation type="submission" date="2016-11" db="EMBL/GenBank/DDBJ databases">
        <authorList>
            <person name="Varghese N."/>
            <person name="Submissions S."/>
        </authorList>
    </citation>
    <scope>NUCLEOTIDE SEQUENCE [LARGE SCALE GENOMIC DNA]</scope>
    <source>
        <strain evidence="3">DSM 27623</strain>
    </source>
</reference>
<dbReference type="OrthoDB" id="196672at2"/>